<evidence type="ECO:0000256" key="1">
    <source>
        <dbReference type="SAM" id="MobiDB-lite"/>
    </source>
</evidence>
<evidence type="ECO:0008006" key="4">
    <source>
        <dbReference type="Google" id="ProtNLM"/>
    </source>
</evidence>
<feature type="region of interest" description="Disordered" evidence="1">
    <location>
        <begin position="21"/>
        <end position="40"/>
    </location>
</feature>
<protein>
    <recommendedName>
        <fullName evidence="4">F-box domain-containing protein</fullName>
    </recommendedName>
</protein>
<name>A0A6A5YN12_9PLEO</name>
<gene>
    <name evidence="2" type="ORF">BDV96DRAFT_693209</name>
</gene>
<dbReference type="AlphaFoldDB" id="A0A6A5YN12"/>
<reference evidence="2" key="1">
    <citation type="journal article" date="2020" name="Stud. Mycol.">
        <title>101 Dothideomycetes genomes: a test case for predicting lifestyles and emergence of pathogens.</title>
        <authorList>
            <person name="Haridas S."/>
            <person name="Albert R."/>
            <person name="Binder M."/>
            <person name="Bloem J."/>
            <person name="Labutti K."/>
            <person name="Salamov A."/>
            <person name="Andreopoulos B."/>
            <person name="Baker S."/>
            <person name="Barry K."/>
            <person name="Bills G."/>
            <person name="Bluhm B."/>
            <person name="Cannon C."/>
            <person name="Castanera R."/>
            <person name="Culley D."/>
            <person name="Daum C."/>
            <person name="Ezra D."/>
            <person name="Gonzalez J."/>
            <person name="Henrissat B."/>
            <person name="Kuo A."/>
            <person name="Liang C."/>
            <person name="Lipzen A."/>
            <person name="Lutzoni F."/>
            <person name="Magnuson J."/>
            <person name="Mondo S."/>
            <person name="Nolan M."/>
            <person name="Ohm R."/>
            <person name="Pangilinan J."/>
            <person name="Park H.-J."/>
            <person name="Ramirez L."/>
            <person name="Alfaro M."/>
            <person name="Sun H."/>
            <person name="Tritt A."/>
            <person name="Yoshinaga Y."/>
            <person name="Zwiers L.-H."/>
            <person name="Turgeon B."/>
            <person name="Goodwin S."/>
            <person name="Spatafora J."/>
            <person name="Crous P."/>
            <person name="Grigoriev I."/>
        </authorList>
    </citation>
    <scope>NUCLEOTIDE SEQUENCE</scope>
    <source>
        <strain evidence="2">CBS 627.86</strain>
    </source>
</reference>
<accession>A0A6A5YN12</accession>
<evidence type="ECO:0000313" key="2">
    <source>
        <dbReference type="EMBL" id="KAF2107727.1"/>
    </source>
</evidence>
<evidence type="ECO:0000313" key="3">
    <source>
        <dbReference type="Proteomes" id="UP000799770"/>
    </source>
</evidence>
<proteinExistence type="predicted"/>
<dbReference type="OrthoDB" id="3756103at2759"/>
<sequence>MFALRAVRSIFAGLVPTDTLGVEASPAQKPTGTDADPHAAHPLRLARKRSLHARSRRTRNTRFPNGWKTTGKGRKYALMPTQEELWEEEVDFDCNSFRKFLELPRELRDAIYEYAMDDLPTRFTLWKGIKIQKMVLYPATLPGVCFVNRQTRIEACLAYIRRTRFTLVGEAYPSQHRLIKWLEQFEDDKGFAAVRRLCYEQVVYQYSDCRYPFSSASLPFGLVRRCTGLHDLILTVSAHSVVHQGNPHNRLLTTTEIENEMGFERLFENKSIKKVKIYCVEGHTYKENRASAEEVFANFSTMVRGGFKSYDNSAKLELVVTSREYGDNCVVM</sequence>
<keyword evidence="3" id="KW-1185">Reference proteome</keyword>
<dbReference type="Proteomes" id="UP000799770">
    <property type="component" value="Unassembled WGS sequence"/>
</dbReference>
<dbReference type="EMBL" id="ML977352">
    <property type="protein sequence ID" value="KAF2107727.1"/>
    <property type="molecule type" value="Genomic_DNA"/>
</dbReference>
<organism evidence="2 3">
    <name type="scientific">Lophiotrema nucula</name>
    <dbReference type="NCBI Taxonomy" id="690887"/>
    <lineage>
        <taxon>Eukaryota</taxon>
        <taxon>Fungi</taxon>
        <taxon>Dikarya</taxon>
        <taxon>Ascomycota</taxon>
        <taxon>Pezizomycotina</taxon>
        <taxon>Dothideomycetes</taxon>
        <taxon>Pleosporomycetidae</taxon>
        <taxon>Pleosporales</taxon>
        <taxon>Lophiotremataceae</taxon>
        <taxon>Lophiotrema</taxon>
    </lineage>
</organism>